<keyword evidence="5 8" id="KW-0812">Transmembrane</keyword>
<evidence type="ECO:0000256" key="3">
    <source>
        <dbReference type="ARBA" id="ARBA00022475"/>
    </source>
</evidence>
<dbReference type="PROSITE" id="PS50928">
    <property type="entry name" value="ABC_TM1"/>
    <property type="match status" value="1"/>
</dbReference>
<evidence type="ECO:0000256" key="6">
    <source>
        <dbReference type="ARBA" id="ARBA00022989"/>
    </source>
</evidence>
<reference evidence="11" key="1">
    <citation type="journal article" date="2019" name="Int. J. Syst. Evol. Microbiol.">
        <title>The Global Catalogue of Microorganisms (GCM) 10K type strain sequencing project: providing services to taxonomists for standard genome sequencing and annotation.</title>
        <authorList>
            <consortium name="The Broad Institute Genomics Platform"/>
            <consortium name="The Broad Institute Genome Sequencing Center for Infectious Disease"/>
            <person name="Wu L."/>
            <person name="Ma J."/>
        </authorList>
    </citation>
    <scope>NUCLEOTIDE SEQUENCE [LARGE SCALE GENOMIC DNA]</scope>
    <source>
        <strain evidence="11">KCTC 62102</strain>
    </source>
</reference>
<dbReference type="InterPro" id="IPR035906">
    <property type="entry name" value="MetI-like_sf"/>
</dbReference>
<keyword evidence="6 8" id="KW-1133">Transmembrane helix</keyword>
<feature type="transmembrane region" description="Helical" evidence="8">
    <location>
        <begin position="95"/>
        <end position="119"/>
    </location>
</feature>
<sequence length="260" mass="27476">MSRVIFWSTVTFCTAFLALPLLLVWPLAFNTSSFLTYPLEGLTLDWFHQVLTQPTWVNAFLNSLKVAVGAMALALVIGGLAATGVILVPRALQVVLTGLFVSPLIVPSVVVGVAFAYAFGRAGIGGGYFSLVLAHAVLGAPLVFLSVLTSLRGLDPNLDLAGASMGASRSFRFRTVTLPLALPGFAAGALFAFITSFDEVVVALFLADPGSTTLPIALFAGLRDRLQPSIVVVAVLLSLMSLLFLALLRRLQMRVAAPKS</sequence>
<dbReference type="PANTHER" id="PTHR43357">
    <property type="entry name" value="INNER MEMBRANE ABC TRANSPORTER PERMEASE PROTEIN YDCV"/>
    <property type="match status" value="1"/>
</dbReference>
<keyword evidence="3" id="KW-1003">Cell membrane</keyword>
<evidence type="ECO:0000256" key="2">
    <source>
        <dbReference type="ARBA" id="ARBA00022448"/>
    </source>
</evidence>
<feature type="transmembrane region" description="Helical" evidence="8">
    <location>
        <begin position="131"/>
        <end position="154"/>
    </location>
</feature>
<feature type="transmembrane region" description="Helical" evidence="8">
    <location>
        <begin position="175"/>
        <end position="194"/>
    </location>
</feature>
<gene>
    <name evidence="10" type="ORF">ACFOD6_21380</name>
</gene>
<name>A0ABV7E1X5_9RHOB</name>
<evidence type="ECO:0000256" key="7">
    <source>
        <dbReference type="ARBA" id="ARBA00023136"/>
    </source>
</evidence>
<protein>
    <submittedName>
        <fullName evidence="10">ABC transporter permease</fullName>
    </submittedName>
</protein>
<dbReference type="Gene3D" id="1.10.3720.10">
    <property type="entry name" value="MetI-like"/>
    <property type="match status" value="1"/>
</dbReference>
<comment type="similarity">
    <text evidence="8">Belongs to the binding-protein-dependent transport system permease family.</text>
</comment>
<comment type="subcellular location">
    <subcellularLocation>
        <location evidence="1">Cell inner membrane</location>
        <topology evidence="1">Multi-pass membrane protein</topology>
    </subcellularLocation>
    <subcellularLocation>
        <location evidence="8">Cell membrane</location>
        <topology evidence="8">Multi-pass membrane protein</topology>
    </subcellularLocation>
</comment>
<keyword evidence="11" id="KW-1185">Reference proteome</keyword>
<evidence type="ECO:0000256" key="5">
    <source>
        <dbReference type="ARBA" id="ARBA00022692"/>
    </source>
</evidence>
<accession>A0ABV7E1X5</accession>
<evidence type="ECO:0000256" key="4">
    <source>
        <dbReference type="ARBA" id="ARBA00022519"/>
    </source>
</evidence>
<evidence type="ECO:0000313" key="10">
    <source>
        <dbReference type="EMBL" id="MFC3088600.1"/>
    </source>
</evidence>
<keyword evidence="7 8" id="KW-0472">Membrane</keyword>
<comment type="caution">
    <text evidence="10">The sequence shown here is derived from an EMBL/GenBank/DDBJ whole genome shotgun (WGS) entry which is preliminary data.</text>
</comment>
<feature type="domain" description="ABC transmembrane type-1" evidence="9">
    <location>
        <begin position="60"/>
        <end position="248"/>
    </location>
</feature>
<evidence type="ECO:0000256" key="1">
    <source>
        <dbReference type="ARBA" id="ARBA00004429"/>
    </source>
</evidence>
<keyword evidence="2 8" id="KW-0813">Transport</keyword>
<dbReference type="EMBL" id="JBHRSM010000054">
    <property type="protein sequence ID" value="MFC3088600.1"/>
    <property type="molecule type" value="Genomic_DNA"/>
</dbReference>
<evidence type="ECO:0000256" key="8">
    <source>
        <dbReference type="RuleBase" id="RU363032"/>
    </source>
</evidence>
<dbReference type="RefSeq" id="WP_197643935.1">
    <property type="nucleotide sequence ID" value="NZ_JAEACP010000010.1"/>
</dbReference>
<keyword evidence="4" id="KW-0997">Cell inner membrane</keyword>
<dbReference type="Proteomes" id="UP001595445">
    <property type="component" value="Unassembled WGS sequence"/>
</dbReference>
<feature type="transmembrane region" description="Helical" evidence="8">
    <location>
        <begin position="66"/>
        <end position="88"/>
    </location>
</feature>
<dbReference type="Pfam" id="PF00528">
    <property type="entry name" value="BPD_transp_1"/>
    <property type="match status" value="1"/>
</dbReference>
<evidence type="ECO:0000313" key="11">
    <source>
        <dbReference type="Proteomes" id="UP001595445"/>
    </source>
</evidence>
<organism evidence="10 11">
    <name type="scientific">Tabrizicola soli</name>
    <dbReference type="NCBI Taxonomy" id="2185115"/>
    <lineage>
        <taxon>Bacteria</taxon>
        <taxon>Pseudomonadati</taxon>
        <taxon>Pseudomonadota</taxon>
        <taxon>Alphaproteobacteria</taxon>
        <taxon>Rhodobacterales</taxon>
        <taxon>Paracoccaceae</taxon>
        <taxon>Tabrizicola</taxon>
    </lineage>
</organism>
<dbReference type="SUPFAM" id="SSF161098">
    <property type="entry name" value="MetI-like"/>
    <property type="match status" value="1"/>
</dbReference>
<dbReference type="PANTHER" id="PTHR43357:SF4">
    <property type="entry name" value="INNER MEMBRANE ABC TRANSPORTER PERMEASE PROTEIN YDCV"/>
    <property type="match status" value="1"/>
</dbReference>
<dbReference type="CDD" id="cd06261">
    <property type="entry name" value="TM_PBP2"/>
    <property type="match status" value="1"/>
</dbReference>
<evidence type="ECO:0000259" key="9">
    <source>
        <dbReference type="PROSITE" id="PS50928"/>
    </source>
</evidence>
<dbReference type="InterPro" id="IPR000515">
    <property type="entry name" value="MetI-like"/>
</dbReference>
<feature type="transmembrane region" description="Helical" evidence="8">
    <location>
        <begin position="229"/>
        <end position="248"/>
    </location>
</feature>
<proteinExistence type="inferred from homology"/>